<accession>A0ABY9WPW5</accession>
<name>A0ABY9WPW5_9BACT</name>
<organism evidence="1 2">
    <name type="scientific">Archangium minus</name>
    <dbReference type="NCBI Taxonomy" id="83450"/>
    <lineage>
        <taxon>Bacteria</taxon>
        <taxon>Pseudomonadati</taxon>
        <taxon>Myxococcota</taxon>
        <taxon>Myxococcia</taxon>
        <taxon>Myxococcales</taxon>
        <taxon>Cystobacterineae</taxon>
        <taxon>Archangiaceae</taxon>
        <taxon>Archangium</taxon>
    </lineage>
</organism>
<gene>
    <name evidence="1" type="ORF">F0U60_10575</name>
</gene>
<sequence>MNIDKALEDARMRWVKAAADSDIGLWWIADDIRQLIPSASEDEIRHEALCALQPLLNQGLLRAVELLPGGAYRLWEGSVGEHLVRIDSAWARLGRAPDIGDIVWFIGPERRAPGPPSSR</sequence>
<evidence type="ECO:0000313" key="1">
    <source>
        <dbReference type="EMBL" id="WNG44505.1"/>
    </source>
</evidence>
<keyword evidence="2" id="KW-1185">Reference proteome</keyword>
<proteinExistence type="predicted"/>
<reference evidence="1 2" key="1">
    <citation type="submission" date="2019-08" db="EMBL/GenBank/DDBJ databases">
        <title>Archangium and Cystobacter genomes.</title>
        <authorList>
            <person name="Chen I.-C.K."/>
            <person name="Wielgoss S."/>
        </authorList>
    </citation>
    <scope>NUCLEOTIDE SEQUENCE [LARGE SCALE GENOMIC DNA]</scope>
    <source>
        <strain evidence="1 2">Cbm 6</strain>
    </source>
</reference>
<dbReference type="Proteomes" id="UP001611383">
    <property type="component" value="Chromosome"/>
</dbReference>
<dbReference type="RefSeq" id="WP_395817435.1">
    <property type="nucleotide sequence ID" value="NZ_CP043494.1"/>
</dbReference>
<evidence type="ECO:0008006" key="3">
    <source>
        <dbReference type="Google" id="ProtNLM"/>
    </source>
</evidence>
<protein>
    <recommendedName>
        <fullName evidence="3">DUF596 domain-containing protein</fullName>
    </recommendedName>
</protein>
<dbReference type="EMBL" id="CP043494">
    <property type="protein sequence ID" value="WNG44505.1"/>
    <property type="molecule type" value="Genomic_DNA"/>
</dbReference>
<evidence type="ECO:0000313" key="2">
    <source>
        <dbReference type="Proteomes" id="UP001611383"/>
    </source>
</evidence>